<sequence length="70" mass="7745">MGKKSVGTAARFKIESLELLLRASRFSYGRWGKGREVRDEVGRRPAQASTFSTGGETSERLQGRSVAWAL</sequence>
<protein>
    <submittedName>
        <fullName evidence="2">Uncharacterized protein</fullName>
    </submittedName>
</protein>
<accession>A0ABY2GVF2</accession>
<reference evidence="2 3" key="1">
    <citation type="submission" date="2018-01" db="EMBL/GenBank/DDBJ databases">
        <title>Genome characterization of the sugarcane-associated fungus Trichoderma ghanense CCMA-1212 and their application in lignocelulose bioconversion.</title>
        <authorList>
            <person name="Steindorff A.S."/>
            <person name="Mendes T.D."/>
            <person name="Vilela E.S.D."/>
            <person name="Rodrigues D.S."/>
            <person name="Formighieri E.F."/>
            <person name="Melo I.S."/>
            <person name="Favaro L.C.L."/>
        </authorList>
    </citation>
    <scope>NUCLEOTIDE SEQUENCE [LARGE SCALE GENOMIC DNA]</scope>
    <source>
        <strain evidence="2 3">CCMA-1212</strain>
    </source>
</reference>
<evidence type="ECO:0000313" key="3">
    <source>
        <dbReference type="Proteomes" id="UP001642720"/>
    </source>
</evidence>
<dbReference type="EMBL" id="PPTA01000015">
    <property type="protein sequence ID" value="TFA99199.1"/>
    <property type="molecule type" value="Genomic_DNA"/>
</dbReference>
<organism evidence="2 3">
    <name type="scientific">Trichoderma ghanense</name>
    <dbReference type="NCBI Taxonomy" id="65468"/>
    <lineage>
        <taxon>Eukaryota</taxon>
        <taxon>Fungi</taxon>
        <taxon>Dikarya</taxon>
        <taxon>Ascomycota</taxon>
        <taxon>Pezizomycotina</taxon>
        <taxon>Sordariomycetes</taxon>
        <taxon>Hypocreomycetidae</taxon>
        <taxon>Hypocreales</taxon>
        <taxon>Hypocreaceae</taxon>
        <taxon>Trichoderma</taxon>
    </lineage>
</organism>
<proteinExistence type="predicted"/>
<keyword evidence="3" id="KW-1185">Reference proteome</keyword>
<evidence type="ECO:0000256" key="1">
    <source>
        <dbReference type="SAM" id="MobiDB-lite"/>
    </source>
</evidence>
<evidence type="ECO:0000313" key="2">
    <source>
        <dbReference type="EMBL" id="TFA99199.1"/>
    </source>
</evidence>
<dbReference type="GeneID" id="300580499"/>
<dbReference type="Proteomes" id="UP001642720">
    <property type="component" value="Unassembled WGS sequence"/>
</dbReference>
<feature type="region of interest" description="Disordered" evidence="1">
    <location>
        <begin position="42"/>
        <end position="70"/>
    </location>
</feature>
<comment type="caution">
    <text evidence="2">The sequence shown here is derived from an EMBL/GenBank/DDBJ whole genome shotgun (WGS) entry which is preliminary data.</text>
</comment>
<name>A0ABY2GVF2_9HYPO</name>
<gene>
    <name evidence="2" type="ORF">CCMA1212_008947</name>
</gene>
<dbReference type="RefSeq" id="XP_073555401.1">
    <property type="nucleotide sequence ID" value="XM_073706049.1"/>
</dbReference>
<feature type="compositionally biased region" description="Polar residues" evidence="1">
    <location>
        <begin position="47"/>
        <end position="56"/>
    </location>
</feature>